<reference evidence="1" key="2">
    <citation type="journal article" date="2012" name="PLoS ONE">
        <title>A Deeply Branching Thermophilic Bacterium with an Ancient Acetyl-CoA Pathway Dominates a Subsurface Ecosystem.</title>
        <authorList>
            <person name="Takami H."/>
            <person name="Noguchi H."/>
            <person name="Takaki Y."/>
            <person name="Uchiyama I."/>
            <person name="Toyoda A."/>
            <person name="Nishi S."/>
            <person name="Chee G.-J."/>
            <person name="Arai W."/>
            <person name="Nunoura T."/>
            <person name="Itoh T."/>
            <person name="Hattori M."/>
            <person name="Takai K."/>
        </authorList>
    </citation>
    <scope>NUCLEOTIDE SEQUENCE</scope>
</reference>
<proteinExistence type="predicted"/>
<reference evidence="1" key="1">
    <citation type="journal article" date="2005" name="Environ. Microbiol.">
        <title>Genetic and functional properties of uncultivated thermophilic crenarchaeotes from a subsurface gold mine as revealed by analysis of genome fragments.</title>
        <authorList>
            <person name="Nunoura T."/>
            <person name="Hirayama H."/>
            <person name="Takami H."/>
            <person name="Oida H."/>
            <person name="Nishi S."/>
            <person name="Shimamura S."/>
            <person name="Suzuki Y."/>
            <person name="Inagaki F."/>
            <person name="Takai K."/>
            <person name="Nealson K.H."/>
            <person name="Horikoshi K."/>
        </authorList>
    </citation>
    <scope>NUCLEOTIDE SEQUENCE</scope>
</reference>
<gene>
    <name evidence="1" type="ORF">HGMM_F16F12C05</name>
</gene>
<name>H5SEF3_9ZZZZ</name>
<dbReference type="EMBL" id="AP011692">
    <property type="protein sequence ID" value="BAL54539.1"/>
    <property type="molecule type" value="Genomic_DNA"/>
</dbReference>
<sequence length="124" mass="13350">MRRVVISGIAAFFTAASVCALDYHARIEHVADHRDSYAIMFQGRTISAPAWSCSLIAERRADANPSAMLAAGPTIIPPDTAVVAIEPGVDRAGNVYWCRVWVSDSDGNRVAAELLISVVLPRGR</sequence>
<dbReference type="AlphaFoldDB" id="H5SEF3"/>
<protein>
    <submittedName>
        <fullName evidence="1">Uncharacterized protein</fullName>
    </submittedName>
</protein>
<evidence type="ECO:0000313" key="1">
    <source>
        <dbReference type="EMBL" id="BAL54539.1"/>
    </source>
</evidence>
<organism evidence="1">
    <name type="scientific">uncultured prokaryote</name>
    <dbReference type="NCBI Taxonomy" id="198431"/>
    <lineage>
        <taxon>unclassified sequences</taxon>
        <taxon>environmental samples</taxon>
    </lineage>
</organism>
<accession>H5SEF3</accession>